<dbReference type="SUPFAM" id="SSF49464">
    <property type="entry name" value="Carboxypeptidase regulatory domain-like"/>
    <property type="match status" value="1"/>
</dbReference>
<organism evidence="2 3">
    <name type="scientific">Chitinophaga polysaccharea</name>
    <dbReference type="NCBI Taxonomy" id="1293035"/>
    <lineage>
        <taxon>Bacteria</taxon>
        <taxon>Pseudomonadati</taxon>
        <taxon>Bacteroidota</taxon>
        <taxon>Chitinophagia</taxon>
        <taxon>Chitinophagales</taxon>
        <taxon>Chitinophagaceae</taxon>
        <taxon>Chitinophaga</taxon>
    </lineage>
</organism>
<evidence type="ECO:0000313" key="3">
    <source>
        <dbReference type="Proteomes" id="UP000320811"/>
    </source>
</evidence>
<dbReference type="AlphaFoldDB" id="A0A561P747"/>
<dbReference type="OrthoDB" id="606930at2"/>
<dbReference type="Proteomes" id="UP000320811">
    <property type="component" value="Unassembled WGS sequence"/>
</dbReference>
<gene>
    <name evidence="2" type="ORF">FHW36_111127</name>
</gene>
<dbReference type="InterPro" id="IPR008969">
    <property type="entry name" value="CarboxyPept-like_regulatory"/>
</dbReference>
<keyword evidence="3" id="KW-1185">Reference proteome</keyword>
<dbReference type="RefSeq" id="WP_145673990.1">
    <property type="nucleotide sequence ID" value="NZ_VIWO01000011.1"/>
</dbReference>
<proteinExistence type="predicted"/>
<sequence length="947" mass="106496">MNWPGKLILLTLLLVFTYSIACYSQVKKDSTWVGKVTGITRDSVHDYVLKSASIAIYKVKDSALISYQLSNNFGEFNFNEMPIGVSLKIIISYTGYKSVQRKFTILPDSKVINLKEINLERSTNELQEVVVRYVPPVRMNGDTLEFNADAFNLDKNAVGEDLLRRLPGVTVWGDGTITVNGKQVSQVLVDGKPFLSGDIKVATQNIPKTAIDKIQVYQQIKNPRNPLDSITQINIKLKNGKNYGYFGKLSAGYGTDKHYETDVNINFFNKQTQLGLVGTSNNVNKVANDANTLMRNSTYKGVGASIEYQPDFRMPGTNRPNSGGVMYQHDFIPSPDYSNSNRLAGNYFIRNNISTVVNNSQVISTISKDSAQTQLSNSIATSNSTGQVLNARYDRRKNNLTVNASSNFTAGRINSESNNQSSTYGTTGVLQSTNNTINETTSDSKNMLFQFGLSKQKNYAKMNLLPGDLDVNYSLNVGNNRSDQVNITSFTSIVDPSKSKKFDRLYNKDRNDINQHLFLSFGNLSGLLKGFLGLSISLQNSLDVNRHSEDNLVKNRDTVKNTYQTDHYLSYASNLTTINELPTLAVSRVFTRTLTNRYEKVLFWGFDAQVQFYHQQNSSDHLFQRFTRSYQKFVPNASVTYLNSHYGSYEDNYDISFSTENRYPTVDQLYPIVDSSNQYYILQGNFRLKEATDRKLSFKVKHISKKTKNTFNYNFDITAGVITNNLSDSSITDNLGRSAHYTVNVGNNRYLNISATINKAFKFGRNQLQLQFSPTLSLGRVPNYINNTINFSNNFFNSNSLSLNYTLSDWWAINLQESLSLYRSKQNGATDNEFKNSIHSTSLSSSINFTRRLGIGSNIAYNYATSTGSAPATFTIWNANATYRLLPGNNLELKMAALDLLHQNASIINIGSNNTLTRGTTNVLQQYFMLTVSYFPRQFGKRGKSKE</sequence>
<dbReference type="EMBL" id="VIWO01000011">
    <property type="protein sequence ID" value="TWF33936.1"/>
    <property type="molecule type" value="Genomic_DNA"/>
</dbReference>
<protein>
    <submittedName>
        <fullName evidence="2">Outer membrane beta-barrel protein</fullName>
    </submittedName>
</protein>
<evidence type="ECO:0000313" key="2">
    <source>
        <dbReference type="EMBL" id="TWF33936.1"/>
    </source>
</evidence>
<evidence type="ECO:0000259" key="1">
    <source>
        <dbReference type="Pfam" id="PF14905"/>
    </source>
</evidence>
<accession>A0A561P747</accession>
<feature type="domain" description="Outer membrane protein beta-barrel" evidence="1">
    <location>
        <begin position="621"/>
        <end position="934"/>
    </location>
</feature>
<comment type="caution">
    <text evidence="2">The sequence shown here is derived from an EMBL/GenBank/DDBJ whole genome shotgun (WGS) entry which is preliminary data.</text>
</comment>
<dbReference type="SUPFAM" id="SSF56935">
    <property type="entry name" value="Porins"/>
    <property type="match status" value="1"/>
</dbReference>
<dbReference type="InterPro" id="IPR041700">
    <property type="entry name" value="OMP_b-brl_3"/>
</dbReference>
<reference evidence="2 3" key="1">
    <citation type="submission" date="2019-06" db="EMBL/GenBank/DDBJ databases">
        <title>Sorghum-associated microbial communities from plants grown in Nebraska, USA.</title>
        <authorList>
            <person name="Schachtman D."/>
        </authorList>
    </citation>
    <scope>NUCLEOTIDE SEQUENCE [LARGE SCALE GENOMIC DNA]</scope>
    <source>
        <strain evidence="2 3">1209</strain>
    </source>
</reference>
<dbReference type="Pfam" id="PF14905">
    <property type="entry name" value="OMP_b-brl_3"/>
    <property type="match status" value="1"/>
</dbReference>
<name>A0A561P747_9BACT</name>